<reference evidence="1" key="1">
    <citation type="submission" date="2019-02" db="EMBL/GenBank/DDBJ databases">
        <authorList>
            <person name="Gruber-Vodicka R. H."/>
            <person name="Seah K. B. B."/>
        </authorList>
    </citation>
    <scope>NUCLEOTIDE SEQUENCE</scope>
    <source>
        <strain evidence="2">BECK_BY19</strain>
        <strain evidence="1">BECK_BY8</strain>
    </source>
</reference>
<accession>A0A451A0G2</accession>
<gene>
    <name evidence="1" type="ORF">BECKUNK1418G_GA0071005_100742</name>
    <name evidence="2" type="ORF">BECKUNK1418H_GA0071006_100510</name>
</gene>
<name>A0A451A0G2_9GAMM</name>
<protein>
    <recommendedName>
        <fullName evidence="3">DUF4276 family protein</fullName>
    </recommendedName>
</protein>
<dbReference type="EMBL" id="CAADFZ010000007">
    <property type="protein sequence ID" value="VFK59514.1"/>
    <property type="molecule type" value="Genomic_DNA"/>
</dbReference>
<organism evidence="1">
    <name type="scientific">Candidatus Kentrum sp. UNK</name>
    <dbReference type="NCBI Taxonomy" id="2126344"/>
    <lineage>
        <taxon>Bacteria</taxon>
        <taxon>Pseudomonadati</taxon>
        <taxon>Pseudomonadota</taxon>
        <taxon>Gammaproteobacteria</taxon>
        <taxon>Candidatus Kentrum</taxon>
    </lineage>
</organism>
<sequence>MIRVVIFAEGQTERKFIEEIIAPALDPSKIHLQPMLLKTSKGYSGGTVSFDRFKDNAIKTLKMPSAPILSTFLDLHRLHKGFPASDEAEGKADIHKRVRHLETALRQAVMEELPHLRPECFIPHIQPFEFEGLLFSDVATLCAVESEWGRFRKALTEIRAGFESPEHINGNYDTKPSKRLEDALSPKYRKTRHGPLAAKEITLAAMERECAHFHGWMERLRGLASVAC</sequence>
<evidence type="ECO:0000313" key="2">
    <source>
        <dbReference type="EMBL" id="VFK68696.1"/>
    </source>
</evidence>
<dbReference type="AlphaFoldDB" id="A0A451A0G2"/>
<proteinExistence type="predicted"/>
<dbReference type="Pfam" id="PF14103">
    <property type="entry name" value="DUF4276"/>
    <property type="match status" value="1"/>
</dbReference>
<evidence type="ECO:0000313" key="1">
    <source>
        <dbReference type="EMBL" id="VFK59514.1"/>
    </source>
</evidence>
<evidence type="ECO:0008006" key="3">
    <source>
        <dbReference type="Google" id="ProtNLM"/>
    </source>
</evidence>
<dbReference type="InterPro" id="IPR025455">
    <property type="entry name" value="DUF4276"/>
</dbReference>
<dbReference type="EMBL" id="CAADGD010000005">
    <property type="protein sequence ID" value="VFK68696.1"/>
    <property type="molecule type" value="Genomic_DNA"/>
</dbReference>